<comment type="caution">
    <text evidence="6">The sequence shown here is derived from an EMBL/GenBank/DDBJ whole genome shotgun (WGS) entry which is preliminary data.</text>
</comment>
<evidence type="ECO:0000313" key="7">
    <source>
        <dbReference type="Proteomes" id="UP001160148"/>
    </source>
</evidence>
<dbReference type="PANTHER" id="PTHR11040:SF203">
    <property type="entry name" value="FI18611P1-RELATED"/>
    <property type="match status" value="1"/>
</dbReference>
<evidence type="ECO:0000256" key="1">
    <source>
        <dbReference type="ARBA" id="ARBA00004141"/>
    </source>
</evidence>
<sequence>MDSSVAVNSVSTADRIAAAKASVSLLLCLCSFAVGLSPVKFAHGWRESRAGITRKPTVASVLLCFGGGVLLYTALVQMQPDVRQTVRVLQADGRLPDTVHLGDLIFCLGLFAVFVIDEFVNLTRGPGRRTITLAEPGAHPSPKSFRVLFAVVALSFQEAFVGLSFGMETSGPDDPVWYAYATASATKLIVSFCLGMELAWSGARNSAIVACSAVFATVTPVGVAIGMALSQCCGNVVAYKPPSPGILHVISQGLGAGSLAFVVFLEVFPRHKHAGFTHLMSAVVGFYVMLLLQFATDYQQSA</sequence>
<evidence type="ECO:0000256" key="3">
    <source>
        <dbReference type="ARBA" id="ARBA00022989"/>
    </source>
</evidence>
<feature type="transmembrane region" description="Helical" evidence="5">
    <location>
        <begin position="177"/>
        <end position="200"/>
    </location>
</feature>
<feature type="transmembrane region" description="Helical" evidence="5">
    <location>
        <begin position="147"/>
        <end position="165"/>
    </location>
</feature>
<gene>
    <name evidence="6" type="ORF">MEUPH1_LOCUS26744</name>
</gene>
<keyword evidence="2 5" id="KW-0812">Transmembrane</keyword>
<dbReference type="GO" id="GO:0005886">
    <property type="term" value="C:plasma membrane"/>
    <property type="evidence" value="ECO:0007669"/>
    <property type="project" value="TreeGrafter"/>
</dbReference>
<keyword evidence="4 5" id="KW-0472">Membrane</keyword>
<feature type="transmembrane region" description="Helical" evidence="5">
    <location>
        <begin position="57"/>
        <end position="78"/>
    </location>
</feature>
<feature type="transmembrane region" description="Helical" evidence="5">
    <location>
        <begin position="16"/>
        <end position="36"/>
    </location>
</feature>
<feature type="transmembrane region" description="Helical" evidence="5">
    <location>
        <begin position="207"/>
        <end position="229"/>
    </location>
</feature>
<dbReference type="InterPro" id="IPR003689">
    <property type="entry name" value="ZIP"/>
</dbReference>
<evidence type="ECO:0000313" key="6">
    <source>
        <dbReference type="EMBL" id="CAI6372935.1"/>
    </source>
</evidence>
<feature type="transmembrane region" description="Helical" evidence="5">
    <location>
        <begin position="275"/>
        <end position="295"/>
    </location>
</feature>
<proteinExistence type="predicted"/>
<reference evidence="6 7" key="1">
    <citation type="submission" date="2023-01" db="EMBL/GenBank/DDBJ databases">
        <authorList>
            <person name="Whitehead M."/>
        </authorList>
    </citation>
    <scope>NUCLEOTIDE SEQUENCE [LARGE SCALE GENOMIC DNA]</scope>
</reference>
<accession>A0AAV0XWH6</accession>
<evidence type="ECO:0000256" key="4">
    <source>
        <dbReference type="ARBA" id="ARBA00023136"/>
    </source>
</evidence>
<feature type="transmembrane region" description="Helical" evidence="5">
    <location>
        <begin position="98"/>
        <end position="120"/>
    </location>
</feature>
<dbReference type="Pfam" id="PF02535">
    <property type="entry name" value="Zip"/>
    <property type="match status" value="2"/>
</dbReference>
<keyword evidence="7" id="KW-1185">Reference proteome</keyword>
<evidence type="ECO:0000256" key="5">
    <source>
        <dbReference type="SAM" id="Phobius"/>
    </source>
</evidence>
<name>A0AAV0XWH6_9HEMI</name>
<dbReference type="PANTHER" id="PTHR11040">
    <property type="entry name" value="ZINC/IRON TRANSPORTER"/>
    <property type="match status" value="1"/>
</dbReference>
<keyword evidence="3 5" id="KW-1133">Transmembrane helix</keyword>
<protein>
    <submittedName>
        <fullName evidence="6">Uncharacterized protein</fullName>
    </submittedName>
</protein>
<dbReference type="AlphaFoldDB" id="A0AAV0XWH6"/>
<dbReference type="GO" id="GO:0005385">
    <property type="term" value="F:zinc ion transmembrane transporter activity"/>
    <property type="evidence" value="ECO:0007669"/>
    <property type="project" value="TreeGrafter"/>
</dbReference>
<organism evidence="6 7">
    <name type="scientific">Macrosiphum euphorbiae</name>
    <name type="common">potato aphid</name>
    <dbReference type="NCBI Taxonomy" id="13131"/>
    <lineage>
        <taxon>Eukaryota</taxon>
        <taxon>Metazoa</taxon>
        <taxon>Ecdysozoa</taxon>
        <taxon>Arthropoda</taxon>
        <taxon>Hexapoda</taxon>
        <taxon>Insecta</taxon>
        <taxon>Pterygota</taxon>
        <taxon>Neoptera</taxon>
        <taxon>Paraneoptera</taxon>
        <taxon>Hemiptera</taxon>
        <taxon>Sternorrhyncha</taxon>
        <taxon>Aphidomorpha</taxon>
        <taxon>Aphidoidea</taxon>
        <taxon>Aphididae</taxon>
        <taxon>Macrosiphini</taxon>
        <taxon>Macrosiphum</taxon>
    </lineage>
</organism>
<feature type="transmembrane region" description="Helical" evidence="5">
    <location>
        <begin position="249"/>
        <end position="268"/>
    </location>
</feature>
<evidence type="ECO:0000256" key="2">
    <source>
        <dbReference type="ARBA" id="ARBA00022692"/>
    </source>
</evidence>
<dbReference type="EMBL" id="CARXXK010001085">
    <property type="protein sequence ID" value="CAI6372935.1"/>
    <property type="molecule type" value="Genomic_DNA"/>
</dbReference>
<comment type="subcellular location">
    <subcellularLocation>
        <location evidence="1">Membrane</location>
        <topology evidence="1">Multi-pass membrane protein</topology>
    </subcellularLocation>
</comment>
<dbReference type="Proteomes" id="UP001160148">
    <property type="component" value="Unassembled WGS sequence"/>
</dbReference>